<dbReference type="EMBL" id="LK032962">
    <property type="protein sequence ID" value="CDY51068.1"/>
    <property type="molecule type" value="Genomic_DNA"/>
</dbReference>
<dbReference type="Proteomes" id="UP000028999">
    <property type="component" value="Unassembled WGS sequence"/>
</dbReference>
<sequence length="56" mass="5138">MSLEKYFLEVIEAAAEMGKQGGDGGGGDGGDGSGDDGGDGSGDDGGDGGGDDGVLG</sequence>
<proteinExistence type="predicted"/>
<evidence type="ECO:0000313" key="3">
    <source>
        <dbReference type="Proteomes" id="UP000028999"/>
    </source>
</evidence>
<evidence type="ECO:0000313" key="2">
    <source>
        <dbReference type="EMBL" id="CDY51068.1"/>
    </source>
</evidence>
<dbReference type="PaxDb" id="3708-A0A078IPR3"/>
<evidence type="ECO:0000256" key="1">
    <source>
        <dbReference type="SAM" id="MobiDB-lite"/>
    </source>
</evidence>
<gene>
    <name evidence="2" type="primary">BnaC06g07550D</name>
    <name evidence="2" type="ORF">GSBRNA2T00098117001</name>
</gene>
<feature type="compositionally biased region" description="Gly residues" evidence="1">
    <location>
        <begin position="19"/>
        <end position="32"/>
    </location>
</feature>
<organism evidence="2 3">
    <name type="scientific">Brassica napus</name>
    <name type="common">Rape</name>
    <dbReference type="NCBI Taxonomy" id="3708"/>
    <lineage>
        <taxon>Eukaryota</taxon>
        <taxon>Viridiplantae</taxon>
        <taxon>Streptophyta</taxon>
        <taxon>Embryophyta</taxon>
        <taxon>Tracheophyta</taxon>
        <taxon>Spermatophyta</taxon>
        <taxon>Magnoliopsida</taxon>
        <taxon>eudicotyledons</taxon>
        <taxon>Gunneridae</taxon>
        <taxon>Pentapetalae</taxon>
        <taxon>rosids</taxon>
        <taxon>malvids</taxon>
        <taxon>Brassicales</taxon>
        <taxon>Brassicaceae</taxon>
        <taxon>Brassiceae</taxon>
        <taxon>Brassica</taxon>
    </lineage>
</organism>
<dbReference type="AlphaFoldDB" id="A0A078IPR3"/>
<name>A0A078IPR3_BRANA</name>
<keyword evidence="3" id="KW-1185">Reference proteome</keyword>
<reference evidence="2 3" key="1">
    <citation type="journal article" date="2014" name="Science">
        <title>Plant genetics. Early allopolyploid evolution in the post-Neolithic Brassica napus oilseed genome.</title>
        <authorList>
            <person name="Chalhoub B."/>
            <person name="Denoeud F."/>
            <person name="Liu S."/>
            <person name="Parkin I.A."/>
            <person name="Tang H."/>
            <person name="Wang X."/>
            <person name="Chiquet J."/>
            <person name="Belcram H."/>
            <person name="Tong C."/>
            <person name="Samans B."/>
            <person name="Correa M."/>
            <person name="Da Silva C."/>
            <person name="Just J."/>
            <person name="Falentin C."/>
            <person name="Koh C.S."/>
            <person name="Le Clainche I."/>
            <person name="Bernard M."/>
            <person name="Bento P."/>
            <person name="Noel B."/>
            <person name="Labadie K."/>
            <person name="Alberti A."/>
            <person name="Charles M."/>
            <person name="Arnaud D."/>
            <person name="Guo H."/>
            <person name="Daviaud C."/>
            <person name="Alamery S."/>
            <person name="Jabbari K."/>
            <person name="Zhao M."/>
            <person name="Edger P.P."/>
            <person name="Chelaifa H."/>
            <person name="Tack D."/>
            <person name="Lassalle G."/>
            <person name="Mestiri I."/>
            <person name="Schnel N."/>
            <person name="Le Paslier M.C."/>
            <person name="Fan G."/>
            <person name="Renault V."/>
            <person name="Bayer P.E."/>
            <person name="Golicz A.A."/>
            <person name="Manoli S."/>
            <person name="Lee T.H."/>
            <person name="Thi V.H."/>
            <person name="Chalabi S."/>
            <person name="Hu Q."/>
            <person name="Fan C."/>
            <person name="Tollenaere R."/>
            <person name="Lu Y."/>
            <person name="Battail C."/>
            <person name="Shen J."/>
            <person name="Sidebottom C.H."/>
            <person name="Wang X."/>
            <person name="Canaguier A."/>
            <person name="Chauveau A."/>
            <person name="Berard A."/>
            <person name="Deniot G."/>
            <person name="Guan M."/>
            <person name="Liu Z."/>
            <person name="Sun F."/>
            <person name="Lim Y.P."/>
            <person name="Lyons E."/>
            <person name="Town C.D."/>
            <person name="Bancroft I."/>
            <person name="Wang X."/>
            <person name="Meng J."/>
            <person name="Ma J."/>
            <person name="Pires J.C."/>
            <person name="King G.J."/>
            <person name="Brunel D."/>
            <person name="Delourme R."/>
            <person name="Renard M."/>
            <person name="Aury J.M."/>
            <person name="Adams K.L."/>
            <person name="Batley J."/>
            <person name="Snowdon R.J."/>
            <person name="Tost J."/>
            <person name="Edwards D."/>
            <person name="Zhou Y."/>
            <person name="Hua W."/>
            <person name="Sharpe A.G."/>
            <person name="Paterson A.H."/>
            <person name="Guan C."/>
            <person name="Wincker P."/>
        </authorList>
    </citation>
    <scope>NUCLEOTIDE SEQUENCE [LARGE SCALE GENOMIC DNA]</scope>
    <source>
        <strain evidence="3">cv. Darmor-bzh</strain>
    </source>
</reference>
<feature type="region of interest" description="Disordered" evidence="1">
    <location>
        <begin position="17"/>
        <end position="56"/>
    </location>
</feature>
<protein>
    <submittedName>
        <fullName evidence="2">BnaC06g07550D protein</fullName>
    </submittedName>
</protein>
<dbReference type="Gramene" id="CDY51068">
    <property type="protein sequence ID" value="CDY51068"/>
    <property type="gene ID" value="GSBRNA2T00098117001"/>
</dbReference>
<feature type="compositionally biased region" description="Acidic residues" evidence="1">
    <location>
        <begin position="33"/>
        <end position="50"/>
    </location>
</feature>
<accession>A0A078IPR3</accession>